<feature type="compositionally biased region" description="Basic and acidic residues" evidence="1">
    <location>
        <begin position="78"/>
        <end position="88"/>
    </location>
</feature>
<feature type="signal peptide" evidence="2">
    <location>
        <begin position="1"/>
        <end position="27"/>
    </location>
</feature>
<feature type="region of interest" description="Disordered" evidence="1">
    <location>
        <begin position="78"/>
        <end position="98"/>
    </location>
</feature>
<dbReference type="EMBL" id="CAXAMN010029027">
    <property type="protein sequence ID" value="CAK9118511.1"/>
    <property type="molecule type" value="Genomic_DNA"/>
</dbReference>
<organism evidence="3 4">
    <name type="scientific">Durusdinium trenchii</name>
    <dbReference type="NCBI Taxonomy" id="1381693"/>
    <lineage>
        <taxon>Eukaryota</taxon>
        <taxon>Sar</taxon>
        <taxon>Alveolata</taxon>
        <taxon>Dinophyceae</taxon>
        <taxon>Suessiales</taxon>
        <taxon>Symbiodiniaceae</taxon>
        <taxon>Durusdinium</taxon>
    </lineage>
</organism>
<evidence type="ECO:0000313" key="4">
    <source>
        <dbReference type="Proteomes" id="UP001642484"/>
    </source>
</evidence>
<gene>
    <name evidence="3" type="ORF">CCMP2556_LOCUS55577</name>
</gene>
<feature type="chain" id="PRO_5047279262" evidence="2">
    <location>
        <begin position="28"/>
        <end position="264"/>
    </location>
</feature>
<accession>A0ABP0T1D8</accession>
<comment type="caution">
    <text evidence="3">The sequence shown here is derived from an EMBL/GenBank/DDBJ whole genome shotgun (WGS) entry which is preliminary data.</text>
</comment>
<keyword evidence="2" id="KW-0732">Signal</keyword>
<evidence type="ECO:0000256" key="2">
    <source>
        <dbReference type="SAM" id="SignalP"/>
    </source>
</evidence>
<name>A0ABP0T1D8_9DINO</name>
<evidence type="ECO:0000256" key="1">
    <source>
        <dbReference type="SAM" id="MobiDB-lite"/>
    </source>
</evidence>
<evidence type="ECO:0000313" key="3">
    <source>
        <dbReference type="EMBL" id="CAK9118511.1"/>
    </source>
</evidence>
<keyword evidence="4" id="KW-1185">Reference proteome</keyword>
<sequence>MPSTMVCINLSRILFTAAVSFIVEVEAYRFNCRPTGFLYPSWPTYFFIQEAPGTICKKRWQMGRLVLKRCLSRSRKPEGEDSAKRIRPEPSSFRESARRMSSSGTRCVCAAPVRAGVNKTIADLCAWSLHYEDGEMQLLNVCAFSLAKAIELIDNSGLILSSEEASEITKFLLMHLRTTRRLASICWGNAIMAFKMRPKHHYLWHIAMDVTATKLNPRLFHVWEDEKFLGRIKRIATKCHGGTVQRRALERYVLALSNYMSSLA</sequence>
<proteinExistence type="predicted"/>
<dbReference type="Proteomes" id="UP001642484">
    <property type="component" value="Unassembled WGS sequence"/>
</dbReference>
<reference evidence="3 4" key="1">
    <citation type="submission" date="2024-02" db="EMBL/GenBank/DDBJ databases">
        <authorList>
            <person name="Chen Y."/>
            <person name="Shah S."/>
            <person name="Dougan E. K."/>
            <person name="Thang M."/>
            <person name="Chan C."/>
        </authorList>
    </citation>
    <scope>NUCLEOTIDE SEQUENCE [LARGE SCALE GENOMIC DNA]</scope>
</reference>
<protein>
    <submittedName>
        <fullName evidence="3">Uncharacterized protein</fullName>
    </submittedName>
</protein>